<name>A0A8T0PBI9_PANVG</name>
<sequence>METGRFGLLPLHSGPVSIPTSPSSGSNPDRRGEGRATVHGGGERRCAMRRHIDGSVPSCEVPQDLAAASSSMSLWPTTTCCSTLRPSPLCSPPGSSSSSIWRRPAPSSASSLVAPPRPHPREVGDHDLVVHLDGLPYLGCYL</sequence>
<dbReference type="Proteomes" id="UP000823388">
    <property type="component" value="Chromosome 8N"/>
</dbReference>
<feature type="region of interest" description="Disordered" evidence="1">
    <location>
        <begin position="1"/>
        <end position="45"/>
    </location>
</feature>
<feature type="compositionally biased region" description="Basic and acidic residues" evidence="1">
    <location>
        <begin position="28"/>
        <end position="45"/>
    </location>
</feature>
<protein>
    <submittedName>
        <fullName evidence="2">Uncharacterized protein</fullName>
    </submittedName>
</protein>
<dbReference type="EMBL" id="CM029052">
    <property type="protein sequence ID" value="KAG2556626.1"/>
    <property type="molecule type" value="Genomic_DNA"/>
</dbReference>
<keyword evidence="3" id="KW-1185">Reference proteome</keyword>
<feature type="region of interest" description="Disordered" evidence="1">
    <location>
        <begin position="86"/>
        <end position="119"/>
    </location>
</feature>
<evidence type="ECO:0000256" key="1">
    <source>
        <dbReference type="SAM" id="MobiDB-lite"/>
    </source>
</evidence>
<proteinExistence type="predicted"/>
<organism evidence="2 3">
    <name type="scientific">Panicum virgatum</name>
    <name type="common">Blackwell switchgrass</name>
    <dbReference type="NCBI Taxonomy" id="38727"/>
    <lineage>
        <taxon>Eukaryota</taxon>
        <taxon>Viridiplantae</taxon>
        <taxon>Streptophyta</taxon>
        <taxon>Embryophyta</taxon>
        <taxon>Tracheophyta</taxon>
        <taxon>Spermatophyta</taxon>
        <taxon>Magnoliopsida</taxon>
        <taxon>Liliopsida</taxon>
        <taxon>Poales</taxon>
        <taxon>Poaceae</taxon>
        <taxon>PACMAD clade</taxon>
        <taxon>Panicoideae</taxon>
        <taxon>Panicodae</taxon>
        <taxon>Paniceae</taxon>
        <taxon>Panicinae</taxon>
        <taxon>Panicum</taxon>
        <taxon>Panicum sect. Hiantes</taxon>
    </lineage>
</organism>
<accession>A0A8T0PBI9</accession>
<feature type="compositionally biased region" description="Low complexity" evidence="1">
    <location>
        <begin position="86"/>
        <end position="114"/>
    </location>
</feature>
<evidence type="ECO:0000313" key="2">
    <source>
        <dbReference type="EMBL" id="KAG2556626.1"/>
    </source>
</evidence>
<comment type="caution">
    <text evidence="2">The sequence shown here is derived from an EMBL/GenBank/DDBJ whole genome shotgun (WGS) entry which is preliminary data.</text>
</comment>
<evidence type="ECO:0000313" key="3">
    <source>
        <dbReference type="Proteomes" id="UP000823388"/>
    </source>
</evidence>
<gene>
    <name evidence="2" type="ORF">PVAP13_8NG088602</name>
</gene>
<reference evidence="2" key="1">
    <citation type="submission" date="2020-05" db="EMBL/GenBank/DDBJ databases">
        <title>WGS assembly of Panicum virgatum.</title>
        <authorList>
            <person name="Lovell J.T."/>
            <person name="Jenkins J."/>
            <person name="Shu S."/>
            <person name="Juenger T.E."/>
            <person name="Schmutz J."/>
        </authorList>
    </citation>
    <scope>NUCLEOTIDE SEQUENCE</scope>
    <source>
        <strain evidence="2">AP13</strain>
    </source>
</reference>
<dbReference type="AlphaFoldDB" id="A0A8T0PBI9"/>
<feature type="compositionally biased region" description="Polar residues" evidence="1">
    <location>
        <begin position="18"/>
        <end position="27"/>
    </location>
</feature>